<feature type="compositionally biased region" description="Basic and acidic residues" evidence="1">
    <location>
        <begin position="28"/>
        <end position="51"/>
    </location>
</feature>
<proteinExistence type="predicted"/>
<keyword evidence="3" id="KW-1185">Reference proteome</keyword>
<organism evidence="2 3">
    <name type="scientific">Trichonephila clavata</name>
    <name type="common">Joro spider</name>
    <name type="synonym">Nephila clavata</name>
    <dbReference type="NCBI Taxonomy" id="2740835"/>
    <lineage>
        <taxon>Eukaryota</taxon>
        <taxon>Metazoa</taxon>
        <taxon>Ecdysozoa</taxon>
        <taxon>Arthropoda</taxon>
        <taxon>Chelicerata</taxon>
        <taxon>Arachnida</taxon>
        <taxon>Araneae</taxon>
        <taxon>Araneomorphae</taxon>
        <taxon>Entelegynae</taxon>
        <taxon>Araneoidea</taxon>
        <taxon>Nephilidae</taxon>
        <taxon>Trichonephila</taxon>
    </lineage>
</organism>
<gene>
    <name evidence="2" type="ORF">TNCT_714541</name>
</gene>
<dbReference type="EMBL" id="BMAO01039194">
    <property type="protein sequence ID" value="GFR29692.1"/>
    <property type="molecule type" value="Genomic_DNA"/>
</dbReference>
<name>A0A8X6M2M4_TRICU</name>
<sequence>MKVENNNVVIWKGGKTLTVNADQIRIYQPREKNEDDNERDRSDGEGSREAEVETEGSECLAREKSTKVKQLPGKRWRSEGSDASTNNQERQHQSKTRSPERLNLQKRRASSLQEENEVKR</sequence>
<evidence type="ECO:0000313" key="2">
    <source>
        <dbReference type="EMBL" id="GFR29692.1"/>
    </source>
</evidence>
<comment type="caution">
    <text evidence="2">The sequence shown here is derived from an EMBL/GenBank/DDBJ whole genome shotgun (WGS) entry which is preliminary data.</text>
</comment>
<feature type="compositionally biased region" description="Basic and acidic residues" evidence="1">
    <location>
        <begin position="89"/>
        <end position="100"/>
    </location>
</feature>
<feature type="region of interest" description="Disordered" evidence="1">
    <location>
        <begin position="1"/>
        <end position="120"/>
    </location>
</feature>
<dbReference type="AlphaFoldDB" id="A0A8X6M2M4"/>
<dbReference type="Proteomes" id="UP000887116">
    <property type="component" value="Unassembled WGS sequence"/>
</dbReference>
<accession>A0A8X6M2M4</accession>
<dbReference type="OrthoDB" id="10428000at2759"/>
<reference evidence="2" key="1">
    <citation type="submission" date="2020-07" db="EMBL/GenBank/DDBJ databases">
        <title>Multicomponent nature underlies the extraordinary mechanical properties of spider dragline silk.</title>
        <authorList>
            <person name="Kono N."/>
            <person name="Nakamura H."/>
            <person name="Mori M."/>
            <person name="Yoshida Y."/>
            <person name="Ohtoshi R."/>
            <person name="Malay A.D."/>
            <person name="Moran D.A.P."/>
            <person name="Tomita M."/>
            <person name="Numata K."/>
            <person name="Arakawa K."/>
        </authorList>
    </citation>
    <scope>NUCLEOTIDE SEQUENCE</scope>
</reference>
<evidence type="ECO:0000256" key="1">
    <source>
        <dbReference type="SAM" id="MobiDB-lite"/>
    </source>
</evidence>
<protein>
    <submittedName>
        <fullName evidence="2">Uncharacterized protein</fullName>
    </submittedName>
</protein>
<evidence type="ECO:0000313" key="3">
    <source>
        <dbReference type="Proteomes" id="UP000887116"/>
    </source>
</evidence>